<sequence>MSCVDCSAKNPLAVKSSLIDPDSGSLVDLVVSESQMDLKTLEAESMPKLKITKAKERIGASIHVALVGPDGDLVGVLWSWQKISDPRSIAKVLKQVYADHSTEVDKVFSLHFYSQVSSERCTNLSHVWKRRPMGEACVGSSVKNNAKLHIMRSILLVTALTMKF</sequence>
<gene>
    <name evidence="1" type="ORF">LOK49_LG10G00824</name>
</gene>
<comment type="caution">
    <text evidence="1">The sequence shown here is derived from an EMBL/GenBank/DDBJ whole genome shotgun (WGS) entry which is preliminary data.</text>
</comment>
<reference evidence="1 2" key="1">
    <citation type="journal article" date="2022" name="Plant J.">
        <title>Chromosome-level genome of Camellia lanceoleosa provides a valuable resource for understanding genome evolution and self-incompatibility.</title>
        <authorList>
            <person name="Gong W."/>
            <person name="Xiao S."/>
            <person name="Wang L."/>
            <person name="Liao Z."/>
            <person name="Chang Y."/>
            <person name="Mo W."/>
            <person name="Hu G."/>
            <person name="Li W."/>
            <person name="Zhao G."/>
            <person name="Zhu H."/>
            <person name="Hu X."/>
            <person name="Ji K."/>
            <person name="Xiang X."/>
            <person name="Song Q."/>
            <person name="Yuan D."/>
            <person name="Jin S."/>
            <person name="Zhang L."/>
        </authorList>
    </citation>
    <scope>NUCLEOTIDE SEQUENCE [LARGE SCALE GENOMIC DNA]</scope>
    <source>
        <strain evidence="1">SQ_2022a</strain>
    </source>
</reference>
<proteinExistence type="predicted"/>
<evidence type="ECO:0000313" key="2">
    <source>
        <dbReference type="Proteomes" id="UP001060215"/>
    </source>
</evidence>
<organism evidence="1 2">
    <name type="scientific">Camellia lanceoleosa</name>
    <dbReference type="NCBI Taxonomy" id="1840588"/>
    <lineage>
        <taxon>Eukaryota</taxon>
        <taxon>Viridiplantae</taxon>
        <taxon>Streptophyta</taxon>
        <taxon>Embryophyta</taxon>
        <taxon>Tracheophyta</taxon>
        <taxon>Spermatophyta</taxon>
        <taxon>Magnoliopsida</taxon>
        <taxon>eudicotyledons</taxon>
        <taxon>Gunneridae</taxon>
        <taxon>Pentapetalae</taxon>
        <taxon>asterids</taxon>
        <taxon>Ericales</taxon>
        <taxon>Theaceae</taxon>
        <taxon>Camellia</taxon>
    </lineage>
</organism>
<dbReference type="EMBL" id="CM045767">
    <property type="protein sequence ID" value="KAI7996216.1"/>
    <property type="molecule type" value="Genomic_DNA"/>
</dbReference>
<evidence type="ECO:0000313" key="1">
    <source>
        <dbReference type="EMBL" id="KAI7996216.1"/>
    </source>
</evidence>
<dbReference type="Proteomes" id="UP001060215">
    <property type="component" value="Chromosome 10"/>
</dbReference>
<protein>
    <submittedName>
        <fullName evidence="1">Uncharacterized protein</fullName>
    </submittedName>
</protein>
<name>A0ACC0G994_9ERIC</name>
<keyword evidence="2" id="KW-1185">Reference proteome</keyword>
<accession>A0ACC0G994</accession>